<dbReference type="Pfam" id="PF07537">
    <property type="entry name" value="CamS"/>
    <property type="match status" value="1"/>
</dbReference>
<dbReference type="AlphaFoldDB" id="Q8RQJ2"/>
<proteinExistence type="predicted"/>
<protein>
    <submittedName>
        <fullName evidence="1">Uncharacterized protein yerH</fullName>
    </submittedName>
</protein>
<reference evidence="1" key="1">
    <citation type="submission" date="2002-04" db="EMBL/GenBank/DDBJ databases">
        <title>Genes induced by glycine in Bacillus cereus.</title>
        <authorList>
            <person name="Nishizawa M."/>
            <person name="Itoi Y."/>
            <person name="Ito S."/>
            <person name="Inoue M."/>
        </authorList>
    </citation>
    <scope>NUCLEOTIDE SEQUENCE</scope>
    <source>
        <strain evidence="1">Tim-r01</strain>
    </source>
</reference>
<organism evidence="1">
    <name type="scientific">Bacillus cereus</name>
    <dbReference type="NCBI Taxonomy" id="1396"/>
    <lineage>
        <taxon>Bacteria</taxon>
        <taxon>Bacillati</taxon>
        <taxon>Bacillota</taxon>
        <taxon>Bacilli</taxon>
        <taxon>Bacillales</taxon>
        <taxon>Bacillaceae</taxon>
        <taxon>Bacillus</taxon>
        <taxon>Bacillus cereus group</taxon>
    </lineage>
</organism>
<feature type="non-terminal residue" evidence="1">
    <location>
        <position position="1"/>
    </location>
</feature>
<dbReference type="EMBL" id="AB083524">
    <property type="protein sequence ID" value="BAB88952.1"/>
    <property type="molecule type" value="Genomic_DNA"/>
</dbReference>
<name>Q8RQJ2_BACCE</name>
<dbReference type="InterPro" id="IPR011426">
    <property type="entry name" value="CamS"/>
</dbReference>
<gene>
    <name evidence="1" type="primary">yerH</name>
</gene>
<evidence type="ECO:0000313" key="1">
    <source>
        <dbReference type="EMBL" id="BAB88952.1"/>
    </source>
</evidence>
<accession>Q8RQJ2</accession>
<dbReference type="Gene3D" id="3.30.300.190">
    <property type="match status" value="1"/>
</dbReference>
<sequence>LNMNIVIKYNGKTELMALTQLAAQGMLDKLPKDAKVQLQIKSESKIEAVIIKEKNSDKPFVSFL</sequence>